<gene>
    <name evidence="1" type="ORF">ESB13_01485</name>
</gene>
<dbReference type="AlphaFoldDB" id="A0A4Q1D9V0"/>
<proteinExistence type="predicted"/>
<dbReference type="EMBL" id="SDHZ01000001">
    <property type="protein sequence ID" value="RXK85515.1"/>
    <property type="molecule type" value="Genomic_DNA"/>
</dbReference>
<evidence type="ECO:0000313" key="1">
    <source>
        <dbReference type="EMBL" id="RXK85515.1"/>
    </source>
</evidence>
<dbReference type="Proteomes" id="UP000290545">
    <property type="component" value="Unassembled WGS sequence"/>
</dbReference>
<dbReference type="PROSITE" id="PS51257">
    <property type="entry name" value="PROKAR_LIPOPROTEIN"/>
    <property type="match status" value="1"/>
</dbReference>
<sequence>MLSRHLGITALLVLNLSGLFYSCKKDSTASTEGESTNGSVVTVKAAGILNGVNLQPSYYNNGNPVIDWALMKQQTKIKTVRIEIEPGFETQAKNWISGAVSNGFAVIATYHKYTVLGSDNVSDLNAAANWWLANYAQLSKAGAFTINLINEWGSHNLSANAYASAYNTAIETVRKVYSGKIIIDIPGWGQETAVAAAAAKGYNGGIKIKDTNYILSAHIYPGAWNQAKNRYVNTSDIDDLISAGVPCMIGEFGNAGGSGANWSAIVDYAKTKGLAVLGWCWNGDGNDMNMVAPSWATNATATAFSLNNYFNVVYDKL</sequence>
<dbReference type="SUPFAM" id="SSF51445">
    <property type="entry name" value="(Trans)glycosidases"/>
    <property type="match status" value="1"/>
</dbReference>
<protein>
    <submittedName>
        <fullName evidence="1">Glycoside hydrolase</fullName>
    </submittedName>
</protein>
<name>A0A4Q1D9V0_9BACT</name>
<reference evidence="1 2" key="1">
    <citation type="submission" date="2019-01" db="EMBL/GenBank/DDBJ databases">
        <title>Filimonas sp. strain TTM-71.</title>
        <authorList>
            <person name="Chen W.-M."/>
        </authorList>
    </citation>
    <scope>NUCLEOTIDE SEQUENCE [LARGE SCALE GENOMIC DNA]</scope>
    <source>
        <strain evidence="1 2">TTM-71</strain>
    </source>
</reference>
<dbReference type="OrthoDB" id="1312312at2"/>
<dbReference type="RefSeq" id="WP_129001267.1">
    <property type="nucleotide sequence ID" value="NZ_SDHZ01000001.1"/>
</dbReference>
<keyword evidence="2" id="KW-1185">Reference proteome</keyword>
<accession>A0A4Q1D9V0</accession>
<dbReference type="InterPro" id="IPR017853">
    <property type="entry name" value="GH"/>
</dbReference>
<evidence type="ECO:0000313" key="2">
    <source>
        <dbReference type="Proteomes" id="UP000290545"/>
    </source>
</evidence>
<dbReference type="Gene3D" id="3.20.20.80">
    <property type="entry name" value="Glycosidases"/>
    <property type="match status" value="1"/>
</dbReference>
<dbReference type="GO" id="GO:0016787">
    <property type="term" value="F:hydrolase activity"/>
    <property type="evidence" value="ECO:0007669"/>
    <property type="project" value="UniProtKB-KW"/>
</dbReference>
<organism evidence="1 2">
    <name type="scientific">Filimonas effusa</name>
    <dbReference type="NCBI Taxonomy" id="2508721"/>
    <lineage>
        <taxon>Bacteria</taxon>
        <taxon>Pseudomonadati</taxon>
        <taxon>Bacteroidota</taxon>
        <taxon>Chitinophagia</taxon>
        <taxon>Chitinophagales</taxon>
        <taxon>Chitinophagaceae</taxon>
        <taxon>Filimonas</taxon>
    </lineage>
</organism>
<comment type="caution">
    <text evidence="1">The sequence shown here is derived from an EMBL/GenBank/DDBJ whole genome shotgun (WGS) entry which is preliminary data.</text>
</comment>
<keyword evidence="1" id="KW-0378">Hydrolase</keyword>